<accession>A0ABQ3S373</accession>
<dbReference type="EMBL" id="BNEB01000003">
    <property type="protein sequence ID" value="GHI62576.1"/>
    <property type="molecule type" value="Genomic_DNA"/>
</dbReference>
<dbReference type="Pfam" id="PF08241">
    <property type="entry name" value="Methyltransf_11"/>
    <property type="match status" value="1"/>
</dbReference>
<evidence type="ECO:0000259" key="5">
    <source>
        <dbReference type="Pfam" id="PF08241"/>
    </source>
</evidence>
<dbReference type="Gene3D" id="3.40.50.150">
    <property type="entry name" value="Vaccinia Virus protein VP39"/>
    <property type="match status" value="1"/>
</dbReference>
<gene>
    <name evidence="6" type="ORF">Saso_42260</name>
</gene>
<dbReference type="PANTHER" id="PTHR44942:SF4">
    <property type="entry name" value="METHYLTRANSFERASE TYPE 11 DOMAIN-CONTAINING PROTEIN"/>
    <property type="match status" value="1"/>
</dbReference>
<name>A0ABQ3S373_9ACTN</name>
<organism evidence="6 7">
    <name type="scientific">Streptomyces asoensis</name>
    <dbReference type="NCBI Taxonomy" id="249586"/>
    <lineage>
        <taxon>Bacteria</taxon>
        <taxon>Bacillati</taxon>
        <taxon>Actinomycetota</taxon>
        <taxon>Actinomycetes</taxon>
        <taxon>Kitasatosporales</taxon>
        <taxon>Streptomycetaceae</taxon>
        <taxon>Streptomyces</taxon>
    </lineage>
</organism>
<keyword evidence="3" id="KW-0808">Transferase</keyword>
<dbReference type="InterPro" id="IPR051052">
    <property type="entry name" value="Diverse_substrate_MTase"/>
</dbReference>
<dbReference type="InterPro" id="IPR029063">
    <property type="entry name" value="SAM-dependent_MTases_sf"/>
</dbReference>
<feature type="compositionally biased region" description="Basic residues" evidence="4">
    <location>
        <begin position="8"/>
        <end position="23"/>
    </location>
</feature>
<keyword evidence="7" id="KW-1185">Reference proteome</keyword>
<dbReference type="InterPro" id="IPR013216">
    <property type="entry name" value="Methyltransf_11"/>
</dbReference>
<reference evidence="7" key="1">
    <citation type="submission" date="2023-07" db="EMBL/GenBank/DDBJ databases">
        <title>Whole genome shotgun sequence of Streptomyces cacaoi subsp. asoensis NBRC 13813.</title>
        <authorList>
            <person name="Komaki H."/>
            <person name="Tamura T."/>
        </authorList>
    </citation>
    <scope>NUCLEOTIDE SEQUENCE [LARGE SCALE GENOMIC DNA]</scope>
    <source>
        <strain evidence="7">NBRC 13813</strain>
    </source>
</reference>
<evidence type="ECO:0000256" key="3">
    <source>
        <dbReference type="ARBA" id="ARBA00022679"/>
    </source>
</evidence>
<evidence type="ECO:0000256" key="2">
    <source>
        <dbReference type="ARBA" id="ARBA00022603"/>
    </source>
</evidence>
<dbReference type="GO" id="GO:0032259">
    <property type="term" value="P:methylation"/>
    <property type="evidence" value="ECO:0007669"/>
    <property type="project" value="UniProtKB-KW"/>
</dbReference>
<dbReference type="Proteomes" id="UP000649259">
    <property type="component" value="Unassembled WGS sequence"/>
</dbReference>
<proteinExistence type="inferred from homology"/>
<comment type="caution">
    <text evidence="6">The sequence shown here is derived from an EMBL/GenBank/DDBJ whole genome shotgun (WGS) entry which is preliminary data.</text>
</comment>
<dbReference type="GO" id="GO:0008168">
    <property type="term" value="F:methyltransferase activity"/>
    <property type="evidence" value="ECO:0007669"/>
    <property type="project" value="UniProtKB-KW"/>
</dbReference>
<dbReference type="PANTHER" id="PTHR44942">
    <property type="entry name" value="METHYLTRANSF_11 DOMAIN-CONTAINING PROTEIN"/>
    <property type="match status" value="1"/>
</dbReference>
<protein>
    <submittedName>
        <fullName evidence="6">Methyltransferase</fullName>
    </submittedName>
</protein>
<evidence type="ECO:0000313" key="6">
    <source>
        <dbReference type="EMBL" id="GHI62576.1"/>
    </source>
</evidence>
<feature type="region of interest" description="Disordered" evidence="4">
    <location>
        <begin position="1"/>
        <end position="51"/>
    </location>
</feature>
<feature type="domain" description="Methyltransferase type 11" evidence="5">
    <location>
        <begin position="94"/>
        <end position="182"/>
    </location>
</feature>
<keyword evidence="2 6" id="KW-0489">Methyltransferase</keyword>
<evidence type="ECO:0000313" key="7">
    <source>
        <dbReference type="Proteomes" id="UP000649259"/>
    </source>
</evidence>
<sequence>MTGAPASGRHRDRRTRARARRPRIPAPSVPRPSRAGQHGRMTSSSRIAPSSVRARSFDAAAAQYAANRPSYPAALLDMIEDLTGRPLAGARVADVGAGTGLATALLHARGAEVVAVEPGDGMAAQFRRTLPDVPIVRGDGNHLPLAAGSLDLLTYAQSWHWTDPARSVPEALRVLRPGGALALWWNTDAGDVPWIAAQSDRIHEHLGVDPAAEKTGGTDRAAHGLAGRLACVRRRVRWSRRVPVDTHLANIGSHSAFLVQDEEASRTFLAREREHLLRAFPDGTVEETYDVELLLAPRP</sequence>
<dbReference type="CDD" id="cd02440">
    <property type="entry name" value="AdoMet_MTases"/>
    <property type="match status" value="1"/>
</dbReference>
<dbReference type="SUPFAM" id="SSF53335">
    <property type="entry name" value="S-adenosyl-L-methionine-dependent methyltransferases"/>
    <property type="match status" value="1"/>
</dbReference>
<evidence type="ECO:0000256" key="4">
    <source>
        <dbReference type="SAM" id="MobiDB-lite"/>
    </source>
</evidence>
<evidence type="ECO:0000256" key="1">
    <source>
        <dbReference type="ARBA" id="ARBA00008361"/>
    </source>
</evidence>
<comment type="similarity">
    <text evidence="1">Belongs to the methyltransferase superfamily.</text>
</comment>